<feature type="transmembrane region" description="Helical" evidence="1">
    <location>
        <begin position="37"/>
        <end position="58"/>
    </location>
</feature>
<comment type="caution">
    <text evidence="2">The sequence shown here is derived from an EMBL/GenBank/DDBJ whole genome shotgun (WGS) entry which is preliminary data.</text>
</comment>
<dbReference type="AlphaFoldDB" id="A0A847U517"/>
<gene>
    <name evidence="2" type="ORF">GOC74_00500</name>
</gene>
<evidence type="ECO:0000313" key="3">
    <source>
        <dbReference type="Proteomes" id="UP000608662"/>
    </source>
</evidence>
<dbReference type="EMBL" id="WOYG01000001">
    <property type="protein sequence ID" value="NLV08415.1"/>
    <property type="molecule type" value="Genomic_DNA"/>
</dbReference>
<feature type="transmembrane region" description="Helical" evidence="1">
    <location>
        <begin position="70"/>
        <end position="89"/>
    </location>
</feature>
<feature type="transmembrane region" description="Helical" evidence="1">
    <location>
        <begin position="150"/>
        <end position="168"/>
    </location>
</feature>
<keyword evidence="1" id="KW-1133">Transmembrane helix</keyword>
<keyword evidence="1" id="KW-0472">Membrane</keyword>
<evidence type="ECO:0000256" key="1">
    <source>
        <dbReference type="SAM" id="Phobius"/>
    </source>
</evidence>
<reference evidence="2" key="1">
    <citation type="submission" date="2019-12" db="EMBL/GenBank/DDBJ databases">
        <title>Whole-genome sequence of Halomicrobium mukohataei pws1.</title>
        <authorList>
            <person name="Verma D.K."/>
            <person name="Gopal K."/>
            <person name="Prasad E.S."/>
        </authorList>
    </citation>
    <scope>NUCLEOTIDE SEQUENCE</scope>
    <source>
        <strain evidence="2">Pws1</strain>
    </source>
</reference>
<dbReference type="OrthoDB" id="177918at2157"/>
<sequence length="268" mass="28411">MSFLRPSRRSFAVAVGTATAVLVGVPAVAFFRTAVVALIPLSIALLCGIAAAVLALRVPSLPATLVRARVHLGVLVVPLAVLVLAPFFFPPLDLGGSPDDGLLLGLIAVLVASAVIYVATTNRYAALLTGTDSPIAEWRSRPDERYCRRVRIATLVGGIIAIASMVFVHTPFVGVRPGIGGMLIGQSIFYGRSRTYQLFDEGLLIRASGTVVYQFVPAGQLSSVEHGTDALSIRRSLPWPFPIRCAIDDLADPDDLLATLGDAIGRRK</sequence>
<dbReference type="RefSeq" id="WP_170092448.1">
    <property type="nucleotide sequence ID" value="NZ_WOYG01000001.1"/>
</dbReference>
<name>A0A847U517_9EURY</name>
<protein>
    <submittedName>
        <fullName evidence="2">Uncharacterized protein</fullName>
    </submittedName>
</protein>
<proteinExistence type="predicted"/>
<feature type="transmembrane region" description="Helical" evidence="1">
    <location>
        <begin position="12"/>
        <end position="31"/>
    </location>
</feature>
<dbReference type="Proteomes" id="UP000608662">
    <property type="component" value="Unassembled WGS sequence"/>
</dbReference>
<feature type="transmembrane region" description="Helical" evidence="1">
    <location>
        <begin position="101"/>
        <end position="119"/>
    </location>
</feature>
<organism evidence="2 3">
    <name type="scientific">Halomicrobium mukohataei</name>
    <dbReference type="NCBI Taxonomy" id="57705"/>
    <lineage>
        <taxon>Archaea</taxon>
        <taxon>Methanobacteriati</taxon>
        <taxon>Methanobacteriota</taxon>
        <taxon>Stenosarchaea group</taxon>
        <taxon>Halobacteria</taxon>
        <taxon>Halobacteriales</taxon>
        <taxon>Haloarculaceae</taxon>
        <taxon>Halomicrobium</taxon>
    </lineage>
</organism>
<keyword evidence="1" id="KW-0812">Transmembrane</keyword>
<accession>A0A847U517</accession>
<evidence type="ECO:0000313" key="2">
    <source>
        <dbReference type="EMBL" id="NLV08415.1"/>
    </source>
</evidence>